<dbReference type="PANTHER" id="PTHR43820:SF4">
    <property type="entry name" value="HIGH-AFFINITY BRANCHED-CHAIN AMINO ACID TRANSPORT ATP-BINDING PROTEIN LIVF"/>
    <property type="match status" value="1"/>
</dbReference>
<dbReference type="InterPro" id="IPR017871">
    <property type="entry name" value="ABC_transporter-like_CS"/>
</dbReference>
<comment type="caution">
    <text evidence="7">The sequence shown here is derived from an EMBL/GenBank/DDBJ whole genome shotgun (WGS) entry which is preliminary data.</text>
</comment>
<comment type="similarity">
    <text evidence="1">Belongs to the ABC transporter superfamily.</text>
</comment>
<dbReference type="InterPro" id="IPR003593">
    <property type="entry name" value="AAA+_ATPase"/>
</dbReference>
<evidence type="ECO:0000259" key="6">
    <source>
        <dbReference type="PROSITE" id="PS50893"/>
    </source>
</evidence>
<accession>A0ABW7YQA4</accession>
<protein>
    <submittedName>
        <fullName evidence="7">ABC transporter ATP-binding protein</fullName>
    </submittedName>
</protein>
<dbReference type="PROSITE" id="PS00211">
    <property type="entry name" value="ABC_TRANSPORTER_1"/>
    <property type="match status" value="1"/>
</dbReference>
<evidence type="ECO:0000313" key="8">
    <source>
        <dbReference type="Proteomes" id="UP001612741"/>
    </source>
</evidence>
<gene>
    <name evidence="7" type="ORF">ACIBG2_11960</name>
</gene>
<dbReference type="GO" id="GO:0005524">
    <property type="term" value="F:ATP binding"/>
    <property type="evidence" value="ECO:0007669"/>
    <property type="project" value="UniProtKB-KW"/>
</dbReference>
<dbReference type="InterPro" id="IPR027417">
    <property type="entry name" value="P-loop_NTPase"/>
</dbReference>
<dbReference type="EMBL" id="JBITGY010000003">
    <property type="protein sequence ID" value="MFI6498098.1"/>
    <property type="molecule type" value="Genomic_DNA"/>
</dbReference>
<dbReference type="Gene3D" id="3.40.50.300">
    <property type="entry name" value="P-loop containing nucleotide triphosphate hydrolases"/>
    <property type="match status" value="1"/>
</dbReference>
<dbReference type="PANTHER" id="PTHR43820">
    <property type="entry name" value="HIGH-AFFINITY BRANCHED-CHAIN AMINO ACID TRANSPORT ATP-BINDING PROTEIN LIVF"/>
    <property type="match status" value="1"/>
</dbReference>
<evidence type="ECO:0000313" key="7">
    <source>
        <dbReference type="EMBL" id="MFI6498098.1"/>
    </source>
</evidence>
<dbReference type="Proteomes" id="UP001612741">
    <property type="component" value="Unassembled WGS sequence"/>
</dbReference>
<reference evidence="7 8" key="1">
    <citation type="submission" date="2024-10" db="EMBL/GenBank/DDBJ databases">
        <title>The Natural Products Discovery Center: Release of the First 8490 Sequenced Strains for Exploring Actinobacteria Biosynthetic Diversity.</title>
        <authorList>
            <person name="Kalkreuter E."/>
            <person name="Kautsar S.A."/>
            <person name="Yang D."/>
            <person name="Bader C.D."/>
            <person name="Teijaro C.N."/>
            <person name="Fluegel L."/>
            <person name="Davis C.M."/>
            <person name="Simpson J.R."/>
            <person name="Lauterbach L."/>
            <person name="Steele A.D."/>
            <person name="Gui C."/>
            <person name="Meng S."/>
            <person name="Li G."/>
            <person name="Viehrig K."/>
            <person name="Ye F."/>
            <person name="Su P."/>
            <person name="Kiefer A.F."/>
            <person name="Nichols A."/>
            <person name="Cepeda A.J."/>
            <person name="Yan W."/>
            <person name="Fan B."/>
            <person name="Jiang Y."/>
            <person name="Adhikari A."/>
            <person name="Zheng C.-J."/>
            <person name="Schuster L."/>
            <person name="Cowan T.M."/>
            <person name="Smanski M.J."/>
            <person name="Chevrette M.G."/>
            <person name="De Carvalho L.P.S."/>
            <person name="Shen B."/>
        </authorList>
    </citation>
    <scope>NUCLEOTIDE SEQUENCE [LARGE SCALE GENOMIC DNA]</scope>
    <source>
        <strain evidence="7 8">NPDC050545</strain>
    </source>
</reference>
<keyword evidence="3" id="KW-0547">Nucleotide-binding</keyword>
<keyword evidence="2" id="KW-0813">Transport</keyword>
<name>A0ABW7YQA4_9ACTN</name>
<dbReference type="InterPro" id="IPR003439">
    <property type="entry name" value="ABC_transporter-like_ATP-bd"/>
</dbReference>
<evidence type="ECO:0000256" key="5">
    <source>
        <dbReference type="ARBA" id="ARBA00022970"/>
    </source>
</evidence>
<evidence type="ECO:0000256" key="1">
    <source>
        <dbReference type="ARBA" id="ARBA00005417"/>
    </source>
</evidence>
<dbReference type="RefSeq" id="WP_397081358.1">
    <property type="nucleotide sequence ID" value="NZ_JBITGY010000003.1"/>
</dbReference>
<dbReference type="SUPFAM" id="SSF52540">
    <property type="entry name" value="P-loop containing nucleoside triphosphate hydrolases"/>
    <property type="match status" value="1"/>
</dbReference>
<feature type="domain" description="ABC transporter" evidence="6">
    <location>
        <begin position="3"/>
        <end position="226"/>
    </location>
</feature>
<keyword evidence="4 7" id="KW-0067">ATP-binding</keyword>
<organism evidence="7 8">
    <name type="scientific">Nonomuraea typhae</name>
    <dbReference type="NCBI Taxonomy" id="2603600"/>
    <lineage>
        <taxon>Bacteria</taxon>
        <taxon>Bacillati</taxon>
        <taxon>Actinomycetota</taxon>
        <taxon>Actinomycetes</taxon>
        <taxon>Streptosporangiales</taxon>
        <taxon>Streptosporangiaceae</taxon>
        <taxon>Nonomuraea</taxon>
    </lineage>
</organism>
<keyword evidence="8" id="KW-1185">Reference proteome</keyword>
<evidence type="ECO:0000256" key="3">
    <source>
        <dbReference type="ARBA" id="ARBA00022741"/>
    </source>
</evidence>
<proteinExistence type="inferred from homology"/>
<dbReference type="PROSITE" id="PS50893">
    <property type="entry name" value="ABC_TRANSPORTER_2"/>
    <property type="match status" value="1"/>
</dbReference>
<dbReference type="InterPro" id="IPR052156">
    <property type="entry name" value="BCAA_Transport_ATP-bd_LivF"/>
</dbReference>
<dbReference type="SMART" id="SM00382">
    <property type="entry name" value="AAA"/>
    <property type="match status" value="1"/>
</dbReference>
<evidence type="ECO:0000256" key="4">
    <source>
        <dbReference type="ARBA" id="ARBA00022840"/>
    </source>
</evidence>
<keyword evidence="5" id="KW-0029">Amino-acid transport</keyword>
<evidence type="ECO:0000256" key="2">
    <source>
        <dbReference type="ARBA" id="ARBA00022448"/>
    </source>
</evidence>
<dbReference type="Pfam" id="PF00005">
    <property type="entry name" value="ABC_tran"/>
    <property type="match status" value="1"/>
</dbReference>
<sequence>MNLVLDGVSVARGGQPVVREVTLTAAAGQVTVLLGPNGAGKTTLLEAVSGVVPVRAGRITLGGDDLTAWPRTRRARRGLAHVEQGRTVFAALTARENLELVAVDAVGRALAVFPELEARLGVRAGQLSGGEQQMLVLARALVASPAALLLDEMSLGLAPGVVRRLLPVIRTLAGDGMAVLLVEQFAHAALALADAAYVLSRGAITYGGAPGPLRASDDALRRAYLGDGP</sequence>